<dbReference type="AlphaFoldDB" id="A0AAX6HQY7"/>
<reference evidence="1" key="1">
    <citation type="journal article" date="2023" name="GigaByte">
        <title>Genome assembly of the bearded iris, Iris pallida Lam.</title>
        <authorList>
            <person name="Bruccoleri R.E."/>
            <person name="Oakeley E.J."/>
            <person name="Faust A.M.E."/>
            <person name="Altorfer M."/>
            <person name="Dessus-Babus S."/>
            <person name="Burckhardt D."/>
            <person name="Oertli M."/>
            <person name="Naumann U."/>
            <person name="Petersen F."/>
            <person name="Wong J."/>
        </authorList>
    </citation>
    <scope>NUCLEOTIDE SEQUENCE</scope>
    <source>
        <strain evidence="1">GSM-AAB239-AS_SAM_17_03QT</strain>
    </source>
</reference>
<sequence length="207" mass="22421">MGRVVRRRRLPRVTEWTVYGRRLQIGRKTVAETGATMGATMGARWRSAHLGEGGGGETRSGGGERFGGLMVAARPDRRWRHRRGSADAEIRGGAWENPPEDAATASDLAARWVQLRRAVWSGVGRWKRRGQRGFEAVSARRRGGAAVALNGGARLRRPCCAKAGGRSARCGQVRVSHHSSSSSVDGCRDGGVGLGWGFRRLVPELGR</sequence>
<keyword evidence="2" id="KW-1185">Reference proteome</keyword>
<protein>
    <submittedName>
        <fullName evidence="1">Uncharacterized protein</fullName>
    </submittedName>
</protein>
<name>A0AAX6HQY7_IRIPA</name>
<gene>
    <name evidence="1" type="ORF">M6B38_299265</name>
</gene>
<reference evidence="1" key="2">
    <citation type="submission" date="2023-04" db="EMBL/GenBank/DDBJ databases">
        <authorList>
            <person name="Bruccoleri R.E."/>
            <person name="Oakeley E.J."/>
            <person name="Faust A.-M."/>
            <person name="Dessus-Babus S."/>
            <person name="Altorfer M."/>
            <person name="Burckhardt D."/>
            <person name="Oertli M."/>
            <person name="Naumann U."/>
            <person name="Petersen F."/>
            <person name="Wong J."/>
        </authorList>
    </citation>
    <scope>NUCLEOTIDE SEQUENCE</scope>
    <source>
        <strain evidence="1">GSM-AAB239-AS_SAM_17_03QT</strain>
        <tissue evidence="1">Leaf</tissue>
    </source>
</reference>
<accession>A0AAX6HQY7</accession>
<evidence type="ECO:0000313" key="1">
    <source>
        <dbReference type="EMBL" id="KAJ6842924.1"/>
    </source>
</evidence>
<dbReference type="EMBL" id="JANAVB010007399">
    <property type="protein sequence ID" value="KAJ6842924.1"/>
    <property type="molecule type" value="Genomic_DNA"/>
</dbReference>
<organism evidence="1 2">
    <name type="scientific">Iris pallida</name>
    <name type="common">Sweet iris</name>
    <dbReference type="NCBI Taxonomy" id="29817"/>
    <lineage>
        <taxon>Eukaryota</taxon>
        <taxon>Viridiplantae</taxon>
        <taxon>Streptophyta</taxon>
        <taxon>Embryophyta</taxon>
        <taxon>Tracheophyta</taxon>
        <taxon>Spermatophyta</taxon>
        <taxon>Magnoliopsida</taxon>
        <taxon>Liliopsida</taxon>
        <taxon>Asparagales</taxon>
        <taxon>Iridaceae</taxon>
        <taxon>Iridoideae</taxon>
        <taxon>Irideae</taxon>
        <taxon>Iris</taxon>
    </lineage>
</organism>
<proteinExistence type="predicted"/>
<comment type="caution">
    <text evidence="1">The sequence shown here is derived from an EMBL/GenBank/DDBJ whole genome shotgun (WGS) entry which is preliminary data.</text>
</comment>
<evidence type="ECO:0000313" key="2">
    <source>
        <dbReference type="Proteomes" id="UP001140949"/>
    </source>
</evidence>
<dbReference type="Proteomes" id="UP001140949">
    <property type="component" value="Unassembled WGS sequence"/>
</dbReference>